<accession>A0AAW1LWN8</accession>
<feature type="region of interest" description="Disordered" evidence="1">
    <location>
        <begin position="141"/>
        <end position="161"/>
    </location>
</feature>
<feature type="compositionally biased region" description="Polar residues" evidence="1">
    <location>
        <begin position="152"/>
        <end position="161"/>
    </location>
</feature>
<reference evidence="2 3" key="1">
    <citation type="journal article" date="2024" name="BMC Genomics">
        <title>De novo assembly and annotation of Popillia japonica's genome with initial clues to its potential as an invasive pest.</title>
        <authorList>
            <person name="Cucini C."/>
            <person name="Boschi S."/>
            <person name="Funari R."/>
            <person name="Cardaioli E."/>
            <person name="Iannotti N."/>
            <person name="Marturano G."/>
            <person name="Paoli F."/>
            <person name="Bruttini M."/>
            <person name="Carapelli A."/>
            <person name="Frati F."/>
            <person name="Nardi F."/>
        </authorList>
    </citation>
    <scope>NUCLEOTIDE SEQUENCE [LARGE SCALE GENOMIC DNA]</scope>
    <source>
        <strain evidence="2">DMR45628</strain>
    </source>
</reference>
<dbReference type="AlphaFoldDB" id="A0AAW1LWN8"/>
<name>A0AAW1LWN8_POPJA</name>
<dbReference type="EMBL" id="JASPKY010000072">
    <property type="protein sequence ID" value="KAK9739637.1"/>
    <property type="molecule type" value="Genomic_DNA"/>
</dbReference>
<organism evidence="2 3">
    <name type="scientific">Popillia japonica</name>
    <name type="common">Japanese beetle</name>
    <dbReference type="NCBI Taxonomy" id="7064"/>
    <lineage>
        <taxon>Eukaryota</taxon>
        <taxon>Metazoa</taxon>
        <taxon>Ecdysozoa</taxon>
        <taxon>Arthropoda</taxon>
        <taxon>Hexapoda</taxon>
        <taxon>Insecta</taxon>
        <taxon>Pterygota</taxon>
        <taxon>Neoptera</taxon>
        <taxon>Endopterygota</taxon>
        <taxon>Coleoptera</taxon>
        <taxon>Polyphaga</taxon>
        <taxon>Scarabaeiformia</taxon>
        <taxon>Scarabaeidae</taxon>
        <taxon>Rutelinae</taxon>
        <taxon>Popillia</taxon>
    </lineage>
</organism>
<gene>
    <name evidence="2" type="ORF">QE152_g8786</name>
</gene>
<feature type="region of interest" description="Disordered" evidence="1">
    <location>
        <begin position="198"/>
        <end position="241"/>
    </location>
</feature>
<proteinExistence type="predicted"/>
<comment type="caution">
    <text evidence="2">The sequence shown here is derived from an EMBL/GenBank/DDBJ whole genome shotgun (WGS) entry which is preliminary data.</text>
</comment>
<evidence type="ECO:0000313" key="3">
    <source>
        <dbReference type="Proteomes" id="UP001458880"/>
    </source>
</evidence>
<dbReference type="Proteomes" id="UP001458880">
    <property type="component" value="Unassembled WGS sequence"/>
</dbReference>
<sequence length="342" mass="39070">MRSNYGCVYFAGEHGFEELYSQDQSLKHFRAEIFPSNSIEAQLSGYAIKYRFKVSTSPKRTAVCEKCELRKNPVDDLFWSEMTLQLPLFPRHYDQSGRLIQLPLFPRHYDQSGRLILRCVSQVAGLYLQETERRLDRGQTKDPIPARVTFPNRATASGHPTSLSTVLSDGIGTPNVAFNGVGFIRIPFYKSDAITEHDDGLESTNQNPPSKYVPLALFPNTKGDDRQQSNSSGCSHPYSPSSQYYLLRRHKETRGLKEGRGSARNGILLNYICRLEKIFQIAVRLKRFGADFDCYVLYAPSPLPIDGRKEYAKNPGMKMDENEMEGDIFVLLLYWYHSVKLR</sequence>
<feature type="compositionally biased region" description="Low complexity" evidence="1">
    <location>
        <begin position="229"/>
        <end position="241"/>
    </location>
</feature>
<keyword evidence="3" id="KW-1185">Reference proteome</keyword>
<protein>
    <submittedName>
        <fullName evidence="2">Uncharacterized protein</fullName>
    </submittedName>
</protein>
<evidence type="ECO:0000256" key="1">
    <source>
        <dbReference type="SAM" id="MobiDB-lite"/>
    </source>
</evidence>
<evidence type="ECO:0000313" key="2">
    <source>
        <dbReference type="EMBL" id="KAK9739637.1"/>
    </source>
</evidence>